<dbReference type="InterPro" id="IPR058637">
    <property type="entry name" value="YknX-like_C"/>
</dbReference>
<dbReference type="GO" id="GO:1990281">
    <property type="term" value="C:efflux pump complex"/>
    <property type="evidence" value="ECO:0007669"/>
    <property type="project" value="TreeGrafter"/>
</dbReference>
<evidence type="ECO:0000259" key="3">
    <source>
        <dbReference type="Pfam" id="PF25954"/>
    </source>
</evidence>
<dbReference type="RefSeq" id="WP_147033330.1">
    <property type="nucleotide sequence ID" value="NZ_CP042436.1"/>
</dbReference>
<dbReference type="SUPFAM" id="SSF111369">
    <property type="entry name" value="HlyD-like secretion proteins"/>
    <property type="match status" value="1"/>
</dbReference>
<proteinExistence type="inferred from homology"/>
<dbReference type="InterPro" id="IPR006143">
    <property type="entry name" value="RND_pump_MFP"/>
</dbReference>
<dbReference type="Gene3D" id="2.40.420.20">
    <property type="match status" value="1"/>
</dbReference>
<dbReference type="PROSITE" id="PS51257">
    <property type="entry name" value="PROKAR_LIPOPROTEIN"/>
    <property type="match status" value="1"/>
</dbReference>
<accession>A0A5B8V1Q7</accession>
<dbReference type="Pfam" id="PF25973">
    <property type="entry name" value="BSH_CzcB"/>
    <property type="match status" value="1"/>
</dbReference>
<dbReference type="OrthoDB" id="9806939at2"/>
<dbReference type="InterPro" id="IPR058792">
    <property type="entry name" value="Beta-barrel_RND_2"/>
</dbReference>
<evidence type="ECO:0000259" key="4">
    <source>
        <dbReference type="Pfam" id="PF25973"/>
    </source>
</evidence>
<dbReference type="Pfam" id="PF25989">
    <property type="entry name" value="YknX_C"/>
    <property type="match status" value="1"/>
</dbReference>
<dbReference type="Gene3D" id="1.10.287.470">
    <property type="entry name" value="Helix hairpin bin"/>
    <property type="match status" value="1"/>
</dbReference>
<organism evidence="6 7">
    <name type="scientific">Mucilaginibacter ginsenosidivorans</name>
    <dbReference type="NCBI Taxonomy" id="398053"/>
    <lineage>
        <taxon>Bacteria</taxon>
        <taxon>Pseudomonadati</taxon>
        <taxon>Bacteroidota</taxon>
        <taxon>Sphingobacteriia</taxon>
        <taxon>Sphingobacteriales</taxon>
        <taxon>Sphingobacteriaceae</taxon>
        <taxon>Mucilaginibacter</taxon>
    </lineage>
</organism>
<sequence length="366" mass="40034">MKKLLYIPAILLFAACSQPKDKKAQLTDLKKQQADLSAKISKLEKEVGTTDSVKSTDVAVMDVQKQSFTNYINLQGKIDAKDNVQAFPQAQAVITAIYVKVGDHVNKGQTLVQLDNSVLKQNIAQAQTQADLAKTLFERQKNLWDQKIGTEVQYLQAQSNMQSAQKQVASLREQSDMYRIVSPITGTVDQMDLKLGQAASPATTFIRIVNTDYLKVKADVPESYSSNIKLGDKVNVVVPDANDSLMAKVTFAGRVIDPSSRSFPIEIQLPGRKTLRPNMTVVLKIADYSKSNAIVVPINAIQKSENGDYVFINVNNTARKKVITEGASYGGLVEVKTGLNVGDKLITDGSTEVEDGDKVKVLQPGN</sequence>
<gene>
    <name evidence="6" type="ORF">FRZ54_18600</name>
</gene>
<evidence type="ECO:0000313" key="7">
    <source>
        <dbReference type="Proteomes" id="UP000321479"/>
    </source>
</evidence>
<feature type="domain" description="YknX-like C-terminal permuted SH3-like" evidence="5">
    <location>
        <begin position="293"/>
        <end position="361"/>
    </location>
</feature>
<evidence type="ECO:0000256" key="1">
    <source>
        <dbReference type="ARBA" id="ARBA00009477"/>
    </source>
</evidence>
<feature type="domain" description="CzcB-like barrel-sandwich hybrid" evidence="4">
    <location>
        <begin position="87"/>
        <end position="208"/>
    </location>
</feature>
<dbReference type="KEGG" id="mgin:FRZ54_18600"/>
<protein>
    <submittedName>
        <fullName evidence="6">Efflux RND transporter periplasmic adaptor subunit</fullName>
    </submittedName>
</protein>
<dbReference type="Pfam" id="PF25954">
    <property type="entry name" value="Beta-barrel_RND_2"/>
    <property type="match status" value="1"/>
</dbReference>
<name>A0A5B8V1Q7_9SPHI</name>
<feature type="domain" description="CusB-like beta-barrel" evidence="3">
    <location>
        <begin position="216"/>
        <end position="286"/>
    </location>
</feature>
<keyword evidence="7" id="KW-1185">Reference proteome</keyword>
<dbReference type="Gene3D" id="2.40.50.100">
    <property type="match status" value="1"/>
</dbReference>
<evidence type="ECO:0000259" key="5">
    <source>
        <dbReference type="Pfam" id="PF25989"/>
    </source>
</evidence>
<dbReference type="EMBL" id="CP042436">
    <property type="protein sequence ID" value="QEC64496.1"/>
    <property type="molecule type" value="Genomic_DNA"/>
</dbReference>
<feature type="domain" description="CzcB-like alpha-helical hairpin" evidence="2">
    <location>
        <begin position="119"/>
        <end position="174"/>
    </location>
</feature>
<dbReference type="PANTHER" id="PTHR30469:SF15">
    <property type="entry name" value="HLYD FAMILY OF SECRETION PROTEINS"/>
    <property type="match status" value="1"/>
</dbReference>
<evidence type="ECO:0000313" key="6">
    <source>
        <dbReference type="EMBL" id="QEC64496.1"/>
    </source>
</evidence>
<dbReference type="InterPro" id="IPR058648">
    <property type="entry name" value="HH_CzcB-like"/>
</dbReference>
<evidence type="ECO:0000259" key="2">
    <source>
        <dbReference type="Pfam" id="PF25893"/>
    </source>
</evidence>
<dbReference type="Pfam" id="PF25893">
    <property type="entry name" value="HH_CzcB"/>
    <property type="match status" value="1"/>
</dbReference>
<dbReference type="Proteomes" id="UP000321479">
    <property type="component" value="Chromosome"/>
</dbReference>
<dbReference type="GO" id="GO:0015562">
    <property type="term" value="F:efflux transmembrane transporter activity"/>
    <property type="evidence" value="ECO:0007669"/>
    <property type="project" value="TreeGrafter"/>
</dbReference>
<dbReference type="NCBIfam" id="TIGR01730">
    <property type="entry name" value="RND_mfp"/>
    <property type="match status" value="1"/>
</dbReference>
<dbReference type="AlphaFoldDB" id="A0A5B8V1Q7"/>
<dbReference type="Gene3D" id="2.40.30.170">
    <property type="match status" value="1"/>
</dbReference>
<dbReference type="PANTHER" id="PTHR30469">
    <property type="entry name" value="MULTIDRUG RESISTANCE PROTEIN MDTA"/>
    <property type="match status" value="1"/>
</dbReference>
<comment type="similarity">
    <text evidence="1">Belongs to the membrane fusion protein (MFP) (TC 8.A.1) family.</text>
</comment>
<dbReference type="InterPro" id="IPR058647">
    <property type="entry name" value="BSH_CzcB-like"/>
</dbReference>
<reference evidence="6 7" key="1">
    <citation type="journal article" date="2017" name="Curr. Microbiol.">
        <title>Mucilaginibacter ginsenosidivorans sp. nov., Isolated from Soil of Ginseng Field.</title>
        <authorList>
            <person name="Kim M.M."/>
            <person name="Siddiqi M.Z."/>
            <person name="Im W.T."/>
        </authorList>
    </citation>
    <scope>NUCLEOTIDE SEQUENCE [LARGE SCALE GENOMIC DNA]</scope>
    <source>
        <strain evidence="6 7">Gsoil 3017</strain>
    </source>
</reference>